<organism evidence="5 6">
    <name type="scientific">Eisenbergiella massiliensis</name>
    <dbReference type="NCBI Taxonomy" id="1720294"/>
    <lineage>
        <taxon>Bacteria</taxon>
        <taxon>Bacillati</taxon>
        <taxon>Bacillota</taxon>
        <taxon>Clostridia</taxon>
        <taxon>Lachnospirales</taxon>
        <taxon>Lachnospiraceae</taxon>
        <taxon>Eisenbergiella</taxon>
    </lineage>
</organism>
<evidence type="ECO:0000256" key="3">
    <source>
        <dbReference type="ARBA" id="ARBA00023163"/>
    </source>
</evidence>
<dbReference type="EMBL" id="QVLV01000005">
    <property type="protein sequence ID" value="RGE61793.1"/>
    <property type="molecule type" value="Genomic_DNA"/>
</dbReference>
<proteinExistence type="predicted"/>
<accession>A0A3E3I722</accession>
<dbReference type="Pfam" id="PF12833">
    <property type="entry name" value="HTH_18"/>
    <property type="match status" value="1"/>
</dbReference>
<evidence type="ECO:0000313" key="6">
    <source>
        <dbReference type="Proteomes" id="UP000260812"/>
    </source>
</evidence>
<dbReference type="GO" id="GO:0043565">
    <property type="term" value="F:sequence-specific DNA binding"/>
    <property type="evidence" value="ECO:0007669"/>
    <property type="project" value="InterPro"/>
</dbReference>
<dbReference type="PRINTS" id="PR00032">
    <property type="entry name" value="HTHARAC"/>
</dbReference>
<dbReference type="InterPro" id="IPR014710">
    <property type="entry name" value="RmlC-like_jellyroll"/>
</dbReference>
<evidence type="ECO:0000259" key="4">
    <source>
        <dbReference type="PROSITE" id="PS01124"/>
    </source>
</evidence>
<dbReference type="PROSITE" id="PS01124">
    <property type="entry name" value="HTH_ARAC_FAMILY_2"/>
    <property type="match status" value="1"/>
</dbReference>
<name>A0A3E3I722_9FIRM</name>
<dbReference type="InterPro" id="IPR018060">
    <property type="entry name" value="HTH_AraC"/>
</dbReference>
<dbReference type="RefSeq" id="WP_117544382.1">
    <property type="nucleotide sequence ID" value="NZ_JBKUNB010000014.1"/>
</dbReference>
<dbReference type="SMART" id="SM00342">
    <property type="entry name" value="HTH_ARAC"/>
    <property type="match status" value="1"/>
</dbReference>
<keyword evidence="3" id="KW-0804">Transcription</keyword>
<dbReference type="PANTHER" id="PTHR43280:SF2">
    <property type="entry name" value="HTH-TYPE TRANSCRIPTIONAL REGULATOR EXSA"/>
    <property type="match status" value="1"/>
</dbReference>
<keyword evidence="1" id="KW-0805">Transcription regulation</keyword>
<reference evidence="5" key="1">
    <citation type="submission" date="2018-08" db="EMBL/GenBank/DDBJ databases">
        <title>A genome reference for cultivated species of the human gut microbiota.</title>
        <authorList>
            <person name="Zou Y."/>
            <person name="Xue W."/>
            <person name="Luo G."/>
        </authorList>
    </citation>
    <scope>NUCLEOTIDE SEQUENCE [LARGE SCALE GENOMIC DNA]</scope>
    <source>
        <strain evidence="5">TF05-5AC</strain>
    </source>
</reference>
<dbReference type="AlphaFoldDB" id="A0A3E3I722"/>
<dbReference type="Gene3D" id="2.60.120.10">
    <property type="entry name" value="Jelly Rolls"/>
    <property type="match status" value="1"/>
</dbReference>
<evidence type="ECO:0000313" key="5">
    <source>
        <dbReference type="EMBL" id="RGE61793.1"/>
    </source>
</evidence>
<dbReference type="SUPFAM" id="SSF46689">
    <property type="entry name" value="Homeodomain-like"/>
    <property type="match status" value="2"/>
</dbReference>
<dbReference type="InterPro" id="IPR018062">
    <property type="entry name" value="HTH_AraC-typ_CS"/>
</dbReference>
<dbReference type="InterPro" id="IPR009057">
    <property type="entry name" value="Homeodomain-like_sf"/>
</dbReference>
<protein>
    <submittedName>
        <fullName evidence="5">AraC family transcriptional regulator</fullName>
    </submittedName>
</protein>
<dbReference type="Pfam" id="PF02311">
    <property type="entry name" value="AraC_binding"/>
    <property type="match status" value="1"/>
</dbReference>
<evidence type="ECO:0000256" key="2">
    <source>
        <dbReference type="ARBA" id="ARBA00023125"/>
    </source>
</evidence>
<dbReference type="PANTHER" id="PTHR43280">
    <property type="entry name" value="ARAC-FAMILY TRANSCRIPTIONAL REGULATOR"/>
    <property type="match status" value="1"/>
</dbReference>
<dbReference type="GeneID" id="97987130"/>
<dbReference type="InterPro" id="IPR003313">
    <property type="entry name" value="AraC-bd"/>
</dbReference>
<dbReference type="Proteomes" id="UP000260812">
    <property type="component" value="Unassembled WGS sequence"/>
</dbReference>
<keyword evidence="6" id="KW-1185">Reference proteome</keyword>
<comment type="caution">
    <text evidence="5">The sequence shown here is derived from an EMBL/GenBank/DDBJ whole genome shotgun (WGS) entry which is preliminary data.</text>
</comment>
<dbReference type="PROSITE" id="PS00041">
    <property type="entry name" value="HTH_ARAC_FAMILY_1"/>
    <property type="match status" value="1"/>
</dbReference>
<dbReference type="SUPFAM" id="SSF51215">
    <property type="entry name" value="Regulatory protein AraC"/>
    <property type="match status" value="1"/>
</dbReference>
<keyword evidence="2" id="KW-0238">DNA-binding</keyword>
<evidence type="ECO:0000256" key="1">
    <source>
        <dbReference type="ARBA" id="ARBA00023015"/>
    </source>
</evidence>
<sequence length="286" mass="32825">MLHTAFEPYEEFLVEYIRKPEKSDMKVQHYHDTYEIYLQISGDRTLILNDVRYTLRPGDLYILKPFEIHYTESRESDSYERYIINLPVPVLHSLLTEGETRLLLHKLDSCVLHLSDAQAAEVLEHFKKADACHNRSGFLAEKLLCSVILQLLVLLGELLEDAGAQDTLDGKSIQPEIVSVIHYINTHYQENITLDAAAGLVHMSRYHFCRLFGSATGATFLEYLYNVRLSKVHQLLLDTRLPLSQIAEKCGFTSTAHLSRVFRDAYGVSPREFRKSAAEKEPPEQQ</sequence>
<feature type="domain" description="HTH araC/xylS-type" evidence="4">
    <location>
        <begin position="178"/>
        <end position="276"/>
    </location>
</feature>
<dbReference type="InterPro" id="IPR020449">
    <property type="entry name" value="Tscrpt_reg_AraC-type_HTH"/>
</dbReference>
<dbReference type="Gene3D" id="1.10.10.60">
    <property type="entry name" value="Homeodomain-like"/>
    <property type="match status" value="2"/>
</dbReference>
<dbReference type="InterPro" id="IPR037923">
    <property type="entry name" value="HTH-like"/>
</dbReference>
<dbReference type="GO" id="GO:0003700">
    <property type="term" value="F:DNA-binding transcription factor activity"/>
    <property type="evidence" value="ECO:0007669"/>
    <property type="project" value="InterPro"/>
</dbReference>
<gene>
    <name evidence="5" type="ORF">DXC51_09625</name>
</gene>